<sequence>MPSAPRSRPAKTAKTAKTAGRRSASAAHTKEKKKTARTTSRQEGDAASATAPAAERGSKGVPAPAAVLMQALGLPVTFPTGNTITSDGHLEATAVVAPADASGPSPAVAGMEVEVETKQGYLYSGKLALLDAHYNVLLHESLVRRARAFDYERAAREQEEQQEARLIASSLRGSSYYDAAAAAETAATSTLSTSATAHYLQLQDRLPRPRYVGTVSLRSNNVVLMRFVEPTGLPTTSAAAAATAVADSAWGRLRRSFSAMAAAIKAHLQKEKMRRRAARRARLAAKKA</sequence>
<dbReference type="InterPro" id="IPR010920">
    <property type="entry name" value="LSM_dom_sf"/>
</dbReference>
<dbReference type="EMBL" id="LGTL01000021">
    <property type="protein sequence ID" value="KPA76109.1"/>
    <property type="molecule type" value="Genomic_DNA"/>
</dbReference>
<dbReference type="Proteomes" id="UP000037923">
    <property type="component" value="Unassembled WGS sequence"/>
</dbReference>
<evidence type="ECO:0000313" key="3">
    <source>
        <dbReference type="Proteomes" id="UP000037923"/>
    </source>
</evidence>
<name>A0A0M9FUB9_LEPPY</name>
<dbReference type="VEuPathDB" id="TriTrypDB:LpyrH10_21_0170"/>
<feature type="region of interest" description="Disordered" evidence="1">
    <location>
        <begin position="1"/>
        <end position="59"/>
    </location>
</feature>
<organism evidence="2 3">
    <name type="scientific">Leptomonas pyrrhocoris</name>
    <name type="common">Firebug parasite</name>
    <dbReference type="NCBI Taxonomy" id="157538"/>
    <lineage>
        <taxon>Eukaryota</taxon>
        <taxon>Discoba</taxon>
        <taxon>Euglenozoa</taxon>
        <taxon>Kinetoplastea</taxon>
        <taxon>Metakinetoplastina</taxon>
        <taxon>Trypanosomatida</taxon>
        <taxon>Trypanosomatidae</taxon>
        <taxon>Leishmaniinae</taxon>
        <taxon>Leptomonas</taxon>
    </lineage>
</organism>
<gene>
    <name evidence="2" type="ORF">ABB37_07881</name>
</gene>
<reference evidence="2 3" key="1">
    <citation type="submission" date="2015-07" db="EMBL/GenBank/DDBJ databases">
        <title>High-quality genome of monoxenous trypanosomatid Leptomonas pyrrhocoris.</title>
        <authorList>
            <person name="Flegontov P."/>
            <person name="Butenko A."/>
            <person name="Firsov S."/>
            <person name="Vlcek C."/>
            <person name="Logacheva M.D."/>
            <person name="Field M."/>
            <person name="Filatov D."/>
            <person name="Flegontova O."/>
            <person name="Gerasimov E."/>
            <person name="Jackson A.P."/>
            <person name="Kelly S."/>
            <person name="Opperdoes F."/>
            <person name="O'Reilly A."/>
            <person name="Votypka J."/>
            <person name="Yurchenko V."/>
            <person name="Lukes J."/>
        </authorList>
    </citation>
    <scope>NUCLEOTIDE SEQUENCE [LARGE SCALE GENOMIC DNA]</scope>
    <source>
        <strain evidence="2">H10</strain>
    </source>
</reference>
<dbReference type="OMA" id="MIRFPQG"/>
<proteinExistence type="predicted"/>
<comment type="caution">
    <text evidence="2">The sequence shown here is derived from an EMBL/GenBank/DDBJ whole genome shotgun (WGS) entry which is preliminary data.</text>
</comment>
<dbReference type="SUPFAM" id="SSF50182">
    <property type="entry name" value="Sm-like ribonucleoproteins"/>
    <property type="match status" value="1"/>
</dbReference>
<dbReference type="GeneID" id="26908166"/>
<evidence type="ECO:0008006" key="4">
    <source>
        <dbReference type="Google" id="ProtNLM"/>
    </source>
</evidence>
<accession>A0A0M9FUB9</accession>
<dbReference type="RefSeq" id="XP_015654548.1">
    <property type="nucleotide sequence ID" value="XM_015806677.1"/>
</dbReference>
<dbReference type="AlphaFoldDB" id="A0A0M9FUB9"/>
<evidence type="ECO:0000313" key="2">
    <source>
        <dbReference type="EMBL" id="KPA76109.1"/>
    </source>
</evidence>
<dbReference type="OrthoDB" id="266723at2759"/>
<protein>
    <recommendedName>
        <fullName evidence="4">LSM domain-containing protein</fullName>
    </recommendedName>
</protein>
<keyword evidence="3" id="KW-1185">Reference proteome</keyword>
<evidence type="ECO:0000256" key="1">
    <source>
        <dbReference type="SAM" id="MobiDB-lite"/>
    </source>
</evidence>